<dbReference type="RefSeq" id="WP_137644629.1">
    <property type="nucleotide sequence ID" value="NZ_BAABRM010000007.1"/>
</dbReference>
<comment type="caution">
    <text evidence="5">The sequence shown here is derived from an EMBL/GenBank/DDBJ whole genome shotgun (WGS) entry which is preliminary data.</text>
</comment>
<accession>A0ABV6K1D9</accession>
<reference evidence="5 6" key="1">
    <citation type="submission" date="2024-09" db="EMBL/GenBank/DDBJ databases">
        <authorList>
            <person name="Sun Q."/>
            <person name="Mori K."/>
        </authorList>
    </citation>
    <scope>NUCLEOTIDE SEQUENCE [LARGE SCALE GENOMIC DNA]</scope>
    <source>
        <strain evidence="5 6">TBRC 4575</strain>
    </source>
</reference>
<dbReference type="Gene3D" id="1.10.260.40">
    <property type="entry name" value="lambda repressor-like DNA-binding domains"/>
    <property type="match status" value="1"/>
</dbReference>
<evidence type="ECO:0000313" key="6">
    <source>
        <dbReference type="Proteomes" id="UP001589855"/>
    </source>
</evidence>
<feature type="domain" description="HTH lacI-type" evidence="4">
    <location>
        <begin position="4"/>
        <end position="58"/>
    </location>
</feature>
<dbReference type="Gene3D" id="3.40.50.2300">
    <property type="match status" value="2"/>
</dbReference>
<dbReference type="InterPro" id="IPR000843">
    <property type="entry name" value="HTH_LacI"/>
</dbReference>
<dbReference type="SMART" id="SM00354">
    <property type="entry name" value="HTH_LACI"/>
    <property type="match status" value="1"/>
</dbReference>
<protein>
    <submittedName>
        <fullName evidence="5">LacI family DNA-binding transcriptional regulator</fullName>
    </submittedName>
</protein>
<proteinExistence type="predicted"/>
<evidence type="ECO:0000256" key="2">
    <source>
        <dbReference type="ARBA" id="ARBA00023125"/>
    </source>
</evidence>
<dbReference type="PANTHER" id="PTHR30146">
    <property type="entry name" value="LACI-RELATED TRANSCRIPTIONAL REPRESSOR"/>
    <property type="match status" value="1"/>
</dbReference>
<dbReference type="GO" id="GO:0003677">
    <property type="term" value="F:DNA binding"/>
    <property type="evidence" value="ECO:0007669"/>
    <property type="project" value="UniProtKB-KW"/>
</dbReference>
<dbReference type="PRINTS" id="PR00036">
    <property type="entry name" value="HTHLACI"/>
</dbReference>
<name>A0ABV6K1D9_9LACO</name>
<keyword evidence="1" id="KW-0805">Transcription regulation</keyword>
<dbReference type="CDD" id="cd01392">
    <property type="entry name" value="HTH_LacI"/>
    <property type="match status" value="1"/>
</dbReference>
<dbReference type="InterPro" id="IPR028082">
    <property type="entry name" value="Peripla_BP_I"/>
</dbReference>
<dbReference type="InterPro" id="IPR010982">
    <property type="entry name" value="Lambda_DNA-bd_dom_sf"/>
</dbReference>
<dbReference type="SUPFAM" id="SSF47413">
    <property type="entry name" value="lambda repressor-like DNA-binding domains"/>
    <property type="match status" value="1"/>
</dbReference>
<keyword evidence="6" id="KW-1185">Reference proteome</keyword>
<dbReference type="CDD" id="cd06267">
    <property type="entry name" value="PBP1_LacI_sugar_binding-like"/>
    <property type="match status" value="1"/>
</dbReference>
<keyword evidence="3" id="KW-0804">Transcription</keyword>
<evidence type="ECO:0000259" key="4">
    <source>
        <dbReference type="PROSITE" id="PS50932"/>
    </source>
</evidence>
<sequence>MKKITIKEVAKEAGVSIGTVSRVFNDYPDISEETRKHVFEIANKVGYSPNLAARALSSKRLKTIALVFNDLVYQPKYTFPMSILNGVLDYAESQNLEFAFYAITTQKQKEKTYEQFCSERDVTGVIMQGLHQNDPYIEQLKTTRVPTVLIDMPVNDNQCVGSITTDNVTAAKDAVDVLIKGGYKNIDMMNGTYDATVSILRERGYKKALTDAGFEVNSSLIQYANYDEQIANLMAKQALQQNPTIDAFFCASDIMALGVLQALKDVGKKVPADVGVIGFDGLDLGAYVSPALSTVAQQPYEFGREAGRLIQELTDGPQPETTIERHVPYNLIRRETTR</sequence>
<keyword evidence="2 5" id="KW-0238">DNA-binding</keyword>
<dbReference type="PROSITE" id="PS50932">
    <property type="entry name" value="HTH_LACI_2"/>
    <property type="match status" value="1"/>
</dbReference>
<dbReference type="Proteomes" id="UP001589855">
    <property type="component" value="Unassembled WGS sequence"/>
</dbReference>
<dbReference type="SUPFAM" id="SSF53822">
    <property type="entry name" value="Periplasmic binding protein-like I"/>
    <property type="match status" value="1"/>
</dbReference>
<evidence type="ECO:0000256" key="1">
    <source>
        <dbReference type="ARBA" id="ARBA00023015"/>
    </source>
</evidence>
<dbReference type="PANTHER" id="PTHR30146:SF109">
    <property type="entry name" value="HTH-TYPE TRANSCRIPTIONAL REGULATOR GALS"/>
    <property type="match status" value="1"/>
</dbReference>
<gene>
    <name evidence="5" type="ORF">ACFFGS_03990</name>
</gene>
<dbReference type="Pfam" id="PF13377">
    <property type="entry name" value="Peripla_BP_3"/>
    <property type="match status" value="1"/>
</dbReference>
<dbReference type="EMBL" id="JBHLUK010000024">
    <property type="protein sequence ID" value="MFC0423284.1"/>
    <property type="molecule type" value="Genomic_DNA"/>
</dbReference>
<dbReference type="Pfam" id="PF00356">
    <property type="entry name" value="LacI"/>
    <property type="match status" value="1"/>
</dbReference>
<evidence type="ECO:0000313" key="5">
    <source>
        <dbReference type="EMBL" id="MFC0423284.1"/>
    </source>
</evidence>
<organism evidence="5 6">
    <name type="scientific">Lactiplantibacillus plajomi</name>
    <dbReference type="NCBI Taxonomy" id="1457217"/>
    <lineage>
        <taxon>Bacteria</taxon>
        <taxon>Bacillati</taxon>
        <taxon>Bacillota</taxon>
        <taxon>Bacilli</taxon>
        <taxon>Lactobacillales</taxon>
        <taxon>Lactobacillaceae</taxon>
        <taxon>Lactiplantibacillus</taxon>
    </lineage>
</organism>
<dbReference type="InterPro" id="IPR046335">
    <property type="entry name" value="LacI/GalR-like_sensor"/>
</dbReference>
<evidence type="ECO:0000256" key="3">
    <source>
        <dbReference type="ARBA" id="ARBA00023163"/>
    </source>
</evidence>